<gene>
    <name evidence="2" type="ORF">FB559_5324</name>
</gene>
<organism evidence="2 3">
    <name type="scientific">Actinoallomurus bryophytorum</name>
    <dbReference type="NCBI Taxonomy" id="1490222"/>
    <lineage>
        <taxon>Bacteria</taxon>
        <taxon>Bacillati</taxon>
        <taxon>Actinomycetota</taxon>
        <taxon>Actinomycetes</taxon>
        <taxon>Streptosporangiales</taxon>
        <taxon>Thermomonosporaceae</taxon>
        <taxon>Actinoallomurus</taxon>
    </lineage>
</organism>
<name>A0A543CRS7_9ACTN</name>
<feature type="compositionally biased region" description="Basic and acidic residues" evidence="1">
    <location>
        <begin position="36"/>
        <end position="54"/>
    </location>
</feature>
<feature type="compositionally biased region" description="Acidic residues" evidence="1">
    <location>
        <begin position="55"/>
        <end position="68"/>
    </location>
</feature>
<feature type="region of interest" description="Disordered" evidence="1">
    <location>
        <begin position="1"/>
        <end position="68"/>
    </location>
</feature>
<feature type="compositionally biased region" description="Basic and acidic residues" evidence="1">
    <location>
        <begin position="1"/>
        <end position="24"/>
    </location>
</feature>
<dbReference type="RefSeq" id="WP_141958569.1">
    <property type="nucleotide sequence ID" value="NZ_VFOZ01000001.1"/>
</dbReference>
<evidence type="ECO:0000313" key="2">
    <source>
        <dbReference type="EMBL" id="TQL99627.1"/>
    </source>
</evidence>
<dbReference type="AlphaFoldDB" id="A0A543CRS7"/>
<dbReference type="Proteomes" id="UP000316096">
    <property type="component" value="Unassembled WGS sequence"/>
</dbReference>
<proteinExistence type="predicted"/>
<evidence type="ECO:0000256" key="1">
    <source>
        <dbReference type="SAM" id="MobiDB-lite"/>
    </source>
</evidence>
<sequence length="68" mass="7568">MESESKDRDDERSAQERKDDHVRTAADLSNRAAESVGRRYDGTKESVHEAHGHDQDDDDAAADNDPDA</sequence>
<dbReference type="EMBL" id="VFOZ01000001">
    <property type="protein sequence ID" value="TQL99627.1"/>
    <property type="molecule type" value="Genomic_DNA"/>
</dbReference>
<evidence type="ECO:0000313" key="3">
    <source>
        <dbReference type="Proteomes" id="UP000316096"/>
    </source>
</evidence>
<protein>
    <submittedName>
        <fullName evidence="2">Uncharacterized protein</fullName>
    </submittedName>
</protein>
<keyword evidence="3" id="KW-1185">Reference proteome</keyword>
<accession>A0A543CRS7</accession>
<comment type="caution">
    <text evidence="2">The sequence shown here is derived from an EMBL/GenBank/DDBJ whole genome shotgun (WGS) entry which is preliminary data.</text>
</comment>
<reference evidence="2 3" key="1">
    <citation type="submission" date="2019-06" db="EMBL/GenBank/DDBJ databases">
        <title>Sequencing the genomes of 1000 actinobacteria strains.</title>
        <authorList>
            <person name="Klenk H.-P."/>
        </authorList>
    </citation>
    <scope>NUCLEOTIDE SEQUENCE [LARGE SCALE GENOMIC DNA]</scope>
    <source>
        <strain evidence="2 3">DSM 102200</strain>
    </source>
</reference>